<keyword evidence="8" id="KW-1133">Transmembrane helix</keyword>
<evidence type="ECO:0000256" key="5">
    <source>
        <dbReference type="ARBA" id="ARBA00022792"/>
    </source>
</evidence>
<keyword evidence="3 12" id="KW-0813">Transport</keyword>
<evidence type="ECO:0000256" key="4">
    <source>
        <dbReference type="ARBA" id="ARBA00022692"/>
    </source>
</evidence>
<name>A0A7S0RFR6_9CHLO</name>
<dbReference type="EMBL" id="HBFA01024912">
    <property type="protein sequence ID" value="CAD8675377.1"/>
    <property type="molecule type" value="Transcribed_RNA"/>
</dbReference>
<accession>A0A7S0RFR6</accession>
<keyword evidence="4" id="KW-0812">Transmembrane</keyword>
<dbReference type="SUPFAM" id="SSF56784">
    <property type="entry name" value="HAD-like"/>
    <property type="match status" value="1"/>
</dbReference>
<keyword evidence="11" id="KW-0472">Membrane</keyword>
<dbReference type="InterPro" id="IPR050365">
    <property type="entry name" value="TIM50"/>
</dbReference>
<comment type="function">
    <text evidence="12">Essential component of the TIM23 complex, a complex that mediates the translocation of transit peptide-containing proteins across the mitochondrial inner membrane.</text>
</comment>
<dbReference type="Gene3D" id="3.40.50.1000">
    <property type="entry name" value="HAD superfamily/HAD-like"/>
    <property type="match status" value="1"/>
</dbReference>
<keyword evidence="6 12" id="KW-0653">Protein transport</keyword>
<dbReference type="GO" id="GO:0015031">
    <property type="term" value="P:protein transport"/>
    <property type="evidence" value="ECO:0007669"/>
    <property type="project" value="UniProtKB-KW"/>
</dbReference>
<dbReference type="AlphaFoldDB" id="A0A7S0RFR6"/>
<protein>
    <recommendedName>
        <fullName evidence="12">Mitochondrial import inner membrane translocase subunit TIM50</fullName>
    </recommendedName>
</protein>
<keyword evidence="7 12" id="KW-0809">Transit peptide</keyword>
<dbReference type="FunFam" id="3.40.50.1000:FF:000019">
    <property type="entry name" value="Mitochondrial import inner membrane translocase subunit TIM50"/>
    <property type="match status" value="1"/>
</dbReference>
<dbReference type="PANTHER" id="PTHR12210">
    <property type="entry name" value="DULLARD PROTEIN PHOSPHATASE"/>
    <property type="match status" value="1"/>
</dbReference>
<evidence type="ECO:0000256" key="9">
    <source>
        <dbReference type="ARBA" id="ARBA00023010"/>
    </source>
</evidence>
<evidence type="ECO:0000256" key="11">
    <source>
        <dbReference type="ARBA" id="ARBA00023136"/>
    </source>
</evidence>
<dbReference type="GO" id="GO:0005744">
    <property type="term" value="C:TIM23 mitochondrial import inner membrane translocase complex"/>
    <property type="evidence" value="ECO:0007669"/>
    <property type="project" value="UniProtKB-UniRule"/>
</dbReference>
<dbReference type="Pfam" id="PF03031">
    <property type="entry name" value="NIF"/>
    <property type="match status" value="1"/>
</dbReference>
<reference evidence="14" key="1">
    <citation type="submission" date="2021-01" db="EMBL/GenBank/DDBJ databases">
        <authorList>
            <person name="Corre E."/>
            <person name="Pelletier E."/>
            <person name="Niang G."/>
            <person name="Scheremetjew M."/>
            <person name="Finn R."/>
            <person name="Kale V."/>
            <person name="Holt S."/>
            <person name="Cochrane G."/>
            <person name="Meng A."/>
            <person name="Brown T."/>
            <person name="Cohen L."/>
        </authorList>
    </citation>
    <scope>NUCLEOTIDE SEQUENCE</scope>
    <source>
        <strain evidence="14">CCMP722</strain>
    </source>
</reference>
<keyword evidence="9 12" id="KW-0811">Translocation</keyword>
<proteinExistence type="inferred from homology"/>
<dbReference type="CDD" id="cd07521">
    <property type="entry name" value="HAD_FCP1-like"/>
    <property type="match status" value="1"/>
</dbReference>
<dbReference type="InterPro" id="IPR036412">
    <property type="entry name" value="HAD-like_sf"/>
</dbReference>
<sequence length="338" mass="38311">MLGRARIFASRIAGPQLRRGGGGLHGNAVRTFVTEVEEEAASAMSQNPIWRATTTLATVGVTFAASALAYGQYTYDVGEVATYTKGLREKAQSENATELDKAVLEAAQQYLELREYIDQTVRHYALPSSDRLLPDLPPGLHHVRTLVLDLDELLVHSDWTRERGWRTFKRPGVDIFLQHMGRHFELVVYTDQLQTYVDPILERLDKEGTINHRLYRDATLYTNGEHVRDLSKLNRPITHVVYLSAKPESYALHPQNAIPVKAWDKNPGDRELLELMPLLEAIARQGPPDVRVVVENYLEESATTGKPIPEIYRERMRDLQTKRAQQTQARFAGGFGRK</sequence>
<evidence type="ECO:0000256" key="7">
    <source>
        <dbReference type="ARBA" id="ARBA00022946"/>
    </source>
</evidence>
<comment type="similarity">
    <text evidence="2 12">Belongs to the TIM50 family.</text>
</comment>
<dbReference type="PROSITE" id="PS50969">
    <property type="entry name" value="FCP1"/>
    <property type="match status" value="1"/>
</dbReference>
<evidence type="ECO:0000256" key="2">
    <source>
        <dbReference type="ARBA" id="ARBA00006344"/>
    </source>
</evidence>
<dbReference type="InterPro" id="IPR004274">
    <property type="entry name" value="FCP1_dom"/>
</dbReference>
<organism evidence="14">
    <name type="scientific">Pyramimonas obovata</name>
    <dbReference type="NCBI Taxonomy" id="1411642"/>
    <lineage>
        <taxon>Eukaryota</taxon>
        <taxon>Viridiplantae</taxon>
        <taxon>Chlorophyta</taxon>
        <taxon>Pyramimonadophyceae</taxon>
        <taxon>Pyramimonadales</taxon>
        <taxon>Pyramimonadaceae</taxon>
        <taxon>Pyramimonas</taxon>
        <taxon>Pyramimonas incertae sedis</taxon>
    </lineage>
</organism>
<comment type="subcellular location">
    <subcellularLocation>
        <location evidence="1 12">Mitochondrion inner membrane</location>
        <topology evidence="1 12">Single-pass membrane protein</topology>
    </subcellularLocation>
</comment>
<evidence type="ECO:0000313" key="14">
    <source>
        <dbReference type="EMBL" id="CAD8675377.1"/>
    </source>
</evidence>
<evidence type="ECO:0000256" key="8">
    <source>
        <dbReference type="ARBA" id="ARBA00022989"/>
    </source>
</evidence>
<evidence type="ECO:0000259" key="13">
    <source>
        <dbReference type="PROSITE" id="PS50969"/>
    </source>
</evidence>
<keyword evidence="10 12" id="KW-0496">Mitochondrion</keyword>
<evidence type="ECO:0000256" key="1">
    <source>
        <dbReference type="ARBA" id="ARBA00004434"/>
    </source>
</evidence>
<gene>
    <name evidence="14" type="ORF">POBO1169_LOCUS12667</name>
</gene>
<evidence type="ECO:0000256" key="3">
    <source>
        <dbReference type="ARBA" id="ARBA00022448"/>
    </source>
</evidence>
<dbReference type="InterPro" id="IPR023214">
    <property type="entry name" value="HAD_sf"/>
</dbReference>
<comment type="subunit">
    <text evidence="12">Component of the TIM23 complex.</text>
</comment>
<feature type="domain" description="FCP1 homology" evidence="13">
    <location>
        <begin position="139"/>
        <end position="282"/>
    </location>
</feature>
<dbReference type="SMART" id="SM00577">
    <property type="entry name" value="CPDc"/>
    <property type="match status" value="1"/>
</dbReference>
<evidence type="ECO:0000256" key="10">
    <source>
        <dbReference type="ARBA" id="ARBA00023128"/>
    </source>
</evidence>
<keyword evidence="5" id="KW-0999">Mitochondrion inner membrane</keyword>
<evidence type="ECO:0000256" key="6">
    <source>
        <dbReference type="ARBA" id="ARBA00022927"/>
    </source>
</evidence>
<evidence type="ECO:0000256" key="12">
    <source>
        <dbReference type="RuleBase" id="RU365079"/>
    </source>
</evidence>